<keyword evidence="9" id="KW-0067">ATP-binding</keyword>
<dbReference type="CDD" id="cd00088">
    <property type="entry name" value="HPT"/>
    <property type="match status" value="1"/>
</dbReference>
<dbReference type="InterPro" id="IPR004105">
    <property type="entry name" value="CheA-like_dim"/>
</dbReference>
<dbReference type="Gene3D" id="2.30.30.40">
    <property type="entry name" value="SH3 Domains"/>
    <property type="match status" value="2"/>
</dbReference>
<dbReference type="Gene3D" id="3.30.70.1110">
    <property type="entry name" value="Histidine kinase CheA-like, P2 response regulator-binding domain"/>
    <property type="match status" value="1"/>
</dbReference>
<evidence type="ECO:0000313" key="15">
    <source>
        <dbReference type="EMBL" id="MFD2216012.1"/>
    </source>
</evidence>
<evidence type="ECO:0000256" key="6">
    <source>
        <dbReference type="ARBA" id="ARBA00022679"/>
    </source>
</evidence>
<sequence>MTDFDLSAYLGVFLDEVDEQLQILDSEILVLEQHPEKIETIQNIFRAAHTLKGSSASMGFEQMKEFTHYLENVFDQVRNQKLAVTPKLVNVIFESIDFIKILKDGILNGNLEEINIQPFVDKLNEFHSHEMKDEEIPNAKSTKDQITTELDDYTKNVVISGLAFGHNALEVSIKLSNEALMKNVRALLIHNNLKEAGEIVAAFPSIDEMEKSEGFEGEMAFILLTMRTKQEILEIINQISDIKFVNINQITEENMNSHQKELAVPSPQAQLEQVQDDKPVGSPKAKINPTVRVDVDKLEHLMNLVGELVIDQTRLVDVRGRLADRDTRQEDDMEILDEVTNHLSRVITELQEGMMKTRMLPIEQLFNRFPRMVRDTTQKANKEIDFVMTGKETELDRTLIEEISDPIIHLLRNSIDHGIEPPDERERLGKSRKGKIELRAAHEENHIVISIRDDGKGIDPDKIKQTAINKGTISEDEAAKLDDKEAMFLIFKSGISTAEKITDISGRGVGMDIVRAHIEKLNGLIDIDSTVGVGTTFTIKLPLTLAIISSLLVKFGQKTFAIPLVNVLEIIRLNKEDIQTIKEKEVGLVRGRVLPLVRMKEKLGLDTSEEATEEKKREFVIVVGIADKRIGIVADKTIGNQEIVIKSLGPYIGSPPYIAGATIMGDGSVALILDVSSVVREQGTQDTETATDNKRKELEDERQFVTFKLDTEEYGIDIQRAKDIVSVPAMTKVVNAPKDLLGIINLRGNMLPVIDLRRRFNLQEQSQTKKSRIIVVENNQQDVGFLVDEVTQVLKTTNSLIEQPPSGSQYNHSNLIKGISKLDDRVVIILEFNEILQSINLQDLSAELVSQP</sequence>
<feature type="domain" description="HPt" evidence="14">
    <location>
        <begin position="2"/>
        <end position="106"/>
    </location>
</feature>
<keyword evidence="10" id="KW-0902">Two-component regulatory system</keyword>
<evidence type="ECO:0000256" key="10">
    <source>
        <dbReference type="ARBA" id="ARBA00023012"/>
    </source>
</evidence>
<dbReference type="PANTHER" id="PTHR43395:SF1">
    <property type="entry name" value="CHEMOTAXIS PROTEIN CHEA"/>
    <property type="match status" value="1"/>
</dbReference>
<evidence type="ECO:0000259" key="12">
    <source>
        <dbReference type="PROSITE" id="PS50109"/>
    </source>
</evidence>
<dbReference type="SUPFAM" id="SSF47226">
    <property type="entry name" value="Histidine-containing phosphotransfer domain, HPT domain"/>
    <property type="match status" value="1"/>
</dbReference>
<dbReference type="InterPro" id="IPR036061">
    <property type="entry name" value="CheW-like_dom_sf"/>
</dbReference>
<dbReference type="Gene3D" id="1.20.120.160">
    <property type="entry name" value="HPT domain"/>
    <property type="match status" value="1"/>
</dbReference>
<dbReference type="PRINTS" id="PR00344">
    <property type="entry name" value="BCTRLSENSOR"/>
</dbReference>
<reference evidence="16" key="1">
    <citation type="journal article" date="2019" name="Int. J. Syst. Evol. Microbiol.">
        <title>The Global Catalogue of Microorganisms (GCM) 10K type strain sequencing project: providing services to taxonomists for standard genome sequencing and annotation.</title>
        <authorList>
            <consortium name="The Broad Institute Genomics Platform"/>
            <consortium name="The Broad Institute Genome Sequencing Center for Infectious Disease"/>
            <person name="Wu L."/>
            <person name="Ma J."/>
        </authorList>
    </citation>
    <scope>NUCLEOTIDE SEQUENCE [LARGE SCALE GENOMIC DNA]</scope>
    <source>
        <strain evidence="16">CGMCC 1.15474</strain>
    </source>
</reference>
<dbReference type="SUPFAM" id="SSF50341">
    <property type="entry name" value="CheW-like"/>
    <property type="match status" value="2"/>
</dbReference>
<comment type="caution">
    <text evidence="15">The sequence shown here is derived from an EMBL/GenBank/DDBJ whole genome shotgun (WGS) entry which is preliminary data.</text>
</comment>
<dbReference type="InterPro" id="IPR010808">
    <property type="entry name" value="CheA_P2-bd"/>
</dbReference>
<protein>
    <recommendedName>
        <fullName evidence="3">Chemotaxis protein CheA</fullName>
        <ecNumber evidence="2">2.7.13.3</ecNumber>
    </recommendedName>
</protein>
<evidence type="ECO:0000313" key="16">
    <source>
        <dbReference type="Proteomes" id="UP001597318"/>
    </source>
</evidence>
<name>A0ABW5C1H1_9BACI</name>
<evidence type="ECO:0000256" key="2">
    <source>
        <dbReference type="ARBA" id="ARBA00012438"/>
    </source>
</evidence>
<keyword evidence="8" id="KW-0418">Kinase</keyword>
<dbReference type="InterPro" id="IPR008207">
    <property type="entry name" value="Sig_transdc_His_kin_Hpt_dom"/>
</dbReference>
<dbReference type="EC" id="2.7.13.3" evidence="2"/>
<dbReference type="SMART" id="SM00260">
    <property type="entry name" value="CheW"/>
    <property type="match status" value="2"/>
</dbReference>
<dbReference type="Pfam" id="PF01627">
    <property type="entry name" value="Hpt"/>
    <property type="match status" value="1"/>
</dbReference>
<dbReference type="InterPro" id="IPR036890">
    <property type="entry name" value="HATPase_C_sf"/>
</dbReference>
<evidence type="ECO:0000256" key="3">
    <source>
        <dbReference type="ARBA" id="ARBA00021495"/>
    </source>
</evidence>
<keyword evidence="4" id="KW-0145">Chemotaxis</keyword>
<evidence type="ECO:0000256" key="5">
    <source>
        <dbReference type="ARBA" id="ARBA00022553"/>
    </source>
</evidence>
<keyword evidence="7" id="KW-0547">Nucleotide-binding</keyword>
<dbReference type="Proteomes" id="UP001597318">
    <property type="component" value="Unassembled WGS sequence"/>
</dbReference>
<dbReference type="CDD" id="cd16916">
    <property type="entry name" value="HATPase_CheA-like"/>
    <property type="match status" value="1"/>
</dbReference>
<evidence type="ECO:0000256" key="8">
    <source>
        <dbReference type="ARBA" id="ARBA00022777"/>
    </source>
</evidence>
<dbReference type="SMART" id="SM00073">
    <property type="entry name" value="HPT"/>
    <property type="match status" value="1"/>
</dbReference>
<evidence type="ECO:0000259" key="13">
    <source>
        <dbReference type="PROSITE" id="PS50851"/>
    </source>
</evidence>
<dbReference type="PANTHER" id="PTHR43395">
    <property type="entry name" value="SENSOR HISTIDINE KINASE CHEA"/>
    <property type="match status" value="1"/>
</dbReference>
<accession>A0ABW5C1H1</accession>
<evidence type="ECO:0000256" key="11">
    <source>
        <dbReference type="PROSITE-ProRule" id="PRU00110"/>
    </source>
</evidence>
<proteinExistence type="predicted"/>
<keyword evidence="6" id="KW-0808">Transferase</keyword>
<dbReference type="InterPro" id="IPR051315">
    <property type="entry name" value="Bact_Chemotaxis_CheA"/>
</dbReference>
<feature type="domain" description="Histidine kinase" evidence="12">
    <location>
        <begin position="297"/>
        <end position="545"/>
    </location>
</feature>
<dbReference type="SUPFAM" id="SSF55052">
    <property type="entry name" value="CheY-binding domain of CheA"/>
    <property type="match status" value="1"/>
</dbReference>
<dbReference type="Pfam" id="PF02518">
    <property type="entry name" value="HATPase_c"/>
    <property type="match status" value="1"/>
</dbReference>
<feature type="modified residue" description="Phosphohistidine" evidence="11">
    <location>
        <position position="49"/>
    </location>
</feature>
<comment type="catalytic activity">
    <reaction evidence="1">
        <text>ATP + protein L-histidine = ADP + protein N-phospho-L-histidine.</text>
        <dbReference type="EC" id="2.7.13.3"/>
    </reaction>
</comment>
<dbReference type="InterPro" id="IPR005467">
    <property type="entry name" value="His_kinase_dom"/>
</dbReference>
<evidence type="ECO:0000256" key="7">
    <source>
        <dbReference type="ARBA" id="ARBA00022741"/>
    </source>
</evidence>
<dbReference type="Gene3D" id="1.10.287.560">
    <property type="entry name" value="Histidine kinase CheA-like, homodimeric domain"/>
    <property type="match status" value="1"/>
</dbReference>
<feature type="domain" description="CheW-like" evidence="13">
    <location>
        <begin position="547"/>
        <end position="684"/>
    </location>
</feature>
<dbReference type="SMART" id="SM00387">
    <property type="entry name" value="HATPase_c"/>
    <property type="match status" value="1"/>
</dbReference>
<dbReference type="InterPro" id="IPR035891">
    <property type="entry name" value="CheY-binding_CheA"/>
</dbReference>
<dbReference type="EMBL" id="JBHUIK010000005">
    <property type="protein sequence ID" value="MFD2216012.1"/>
    <property type="molecule type" value="Genomic_DNA"/>
</dbReference>
<dbReference type="PROSITE" id="PS50851">
    <property type="entry name" value="CHEW"/>
    <property type="match status" value="2"/>
</dbReference>
<dbReference type="PROSITE" id="PS50894">
    <property type="entry name" value="HPT"/>
    <property type="match status" value="1"/>
</dbReference>
<evidence type="ECO:0000256" key="4">
    <source>
        <dbReference type="ARBA" id="ARBA00022500"/>
    </source>
</evidence>
<evidence type="ECO:0000256" key="1">
    <source>
        <dbReference type="ARBA" id="ARBA00000085"/>
    </source>
</evidence>
<dbReference type="CDD" id="cd00731">
    <property type="entry name" value="CheA_reg"/>
    <property type="match status" value="1"/>
</dbReference>
<dbReference type="SUPFAM" id="SSF47384">
    <property type="entry name" value="Homodimeric domain of signal transducing histidine kinase"/>
    <property type="match status" value="1"/>
</dbReference>
<dbReference type="Pfam" id="PF07194">
    <property type="entry name" value="P2"/>
    <property type="match status" value="1"/>
</dbReference>
<dbReference type="InterPro" id="IPR036641">
    <property type="entry name" value="HPT_dom_sf"/>
</dbReference>
<feature type="domain" description="CheW-like" evidence="13">
    <location>
        <begin position="701"/>
        <end position="841"/>
    </location>
</feature>
<dbReference type="Gene3D" id="3.30.565.10">
    <property type="entry name" value="Histidine kinase-like ATPase, C-terminal domain"/>
    <property type="match status" value="1"/>
</dbReference>
<dbReference type="InterPro" id="IPR002545">
    <property type="entry name" value="CheW-lke_dom"/>
</dbReference>
<dbReference type="Pfam" id="PF02895">
    <property type="entry name" value="H-kinase_dim"/>
    <property type="match status" value="1"/>
</dbReference>
<dbReference type="Gene3D" id="2.40.50.180">
    <property type="entry name" value="CheA-289, Domain 4"/>
    <property type="match status" value="1"/>
</dbReference>
<dbReference type="InterPro" id="IPR037006">
    <property type="entry name" value="CheA-like_homodim_sf"/>
</dbReference>
<dbReference type="SUPFAM" id="SSF55874">
    <property type="entry name" value="ATPase domain of HSP90 chaperone/DNA topoisomerase II/histidine kinase"/>
    <property type="match status" value="1"/>
</dbReference>
<evidence type="ECO:0000259" key="14">
    <source>
        <dbReference type="PROSITE" id="PS50894"/>
    </source>
</evidence>
<dbReference type="InterPro" id="IPR003594">
    <property type="entry name" value="HATPase_dom"/>
</dbReference>
<dbReference type="PROSITE" id="PS50109">
    <property type="entry name" value="HIS_KIN"/>
    <property type="match status" value="1"/>
</dbReference>
<dbReference type="InterPro" id="IPR004358">
    <property type="entry name" value="Sig_transdc_His_kin-like_C"/>
</dbReference>
<organism evidence="15 16">
    <name type="scientific">Metabacillus endolithicus</name>
    <dbReference type="NCBI Taxonomy" id="1535204"/>
    <lineage>
        <taxon>Bacteria</taxon>
        <taxon>Bacillati</taxon>
        <taxon>Bacillota</taxon>
        <taxon>Bacilli</taxon>
        <taxon>Bacillales</taxon>
        <taxon>Bacillaceae</taxon>
        <taxon>Metabacillus</taxon>
    </lineage>
</organism>
<dbReference type="SMART" id="SM01231">
    <property type="entry name" value="H-kinase_dim"/>
    <property type="match status" value="1"/>
</dbReference>
<evidence type="ECO:0000256" key="9">
    <source>
        <dbReference type="ARBA" id="ARBA00022840"/>
    </source>
</evidence>
<dbReference type="InterPro" id="IPR036097">
    <property type="entry name" value="HisK_dim/P_sf"/>
</dbReference>
<dbReference type="RefSeq" id="WP_247345823.1">
    <property type="nucleotide sequence ID" value="NZ_CP095550.1"/>
</dbReference>
<dbReference type="Pfam" id="PF01584">
    <property type="entry name" value="CheW"/>
    <property type="match status" value="2"/>
</dbReference>
<dbReference type="InterPro" id="IPR037052">
    <property type="entry name" value="CheA-like_P2_sf"/>
</dbReference>
<keyword evidence="16" id="KW-1185">Reference proteome</keyword>
<keyword evidence="5 11" id="KW-0597">Phosphoprotein</keyword>
<gene>
    <name evidence="15" type="ORF">ACFSKK_20195</name>
</gene>